<dbReference type="SUPFAM" id="SSF47473">
    <property type="entry name" value="EF-hand"/>
    <property type="match status" value="1"/>
</dbReference>
<dbReference type="Gene3D" id="1.10.238.10">
    <property type="entry name" value="EF-hand"/>
    <property type="match status" value="1"/>
</dbReference>
<sequence>MLARCATQEAQTDASPAQERVEMLRGLCAQAGLDVSGVVDEAQLLARIAAHPPALDALRARIRRNEGEPASASAAGDAPDDDEIEIIDLDDEEEGDNDGGYSQSTFGRSASRAEEVSDRTGAAPDGRADAADDPGAGAEALEDDEAQAAAHARAQAWAEEQREAEAARATAEAGAEAARRAAAREIPSTSRADAQRADPALLRALDSAIARMFIVADTDDDLRLSARELVDGIAKYGQVLLSVHRCTLPAGTALTMADLARGVRTLIDACDTDGDGLISLPEAQADGCRAALLAFVTPLNCQGESPRAAVNAVAGPLAALLRAQGRLAGRALGAWSAVARGIVGSAAASIEATSPLGRLLIARLRAVRWEVALPRLRTYALWLSVGVAFALCGSSAPSGDEPYPRFEVGPGAQGADAAGADWVDDE</sequence>
<proteinExistence type="predicted"/>
<accession>A0A8J5XRK5</accession>
<feature type="region of interest" description="Disordered" evidence="1">
    <location>
        <begin position="402"/>
        <end position="426"/>
    </location>
</feature>
<feature type="compositionally biased region" description="Acidic residues" evidence="1">
    <location>
        <begin position="78"/>
        <end position="97"/>
    </location>
</feature>
<evidence type="ECO:0000313" key="3">
    <source>
        <dbReference type="Proteomes" id="UP000751190"/>
    </source>
</evidence>
<feature type="compositionally biased region" description="Low complexity" evidence="1">
    <location>
        <begin position="147"/>
        <end position="158"/>
    </location>
</feature>
<dbReference type="AlphaFoldDB" id="A0A8J5XRK5"/>
<reference evidence="2" key="1">
    <citation type="submission" date="2021-05" db="EMBL/GenBank/DDBJ databases">
        <title>The genome of the haptophyte Pavlova lutheri (Diacronema luteri, Pavlovales) - a model for lipid biosynthesis in eukaryotic algae.</title>
        <authorList>
            <person name="Hulatt C.J."/>
            <person name="Posewitz M.C."/>
        </authorList>
    </citation>
    <scope>NUCLEOTIDE SEQUENCE</scope>
    <source>
        <strain evidence="2">NIVA-4/92</strain>
    </source>
</reference>
<comment type="caution">
    <text evidence="2">The sequence shown here is derived from an EMBL/GenBank/DDBJ whole genome shotgun (WGS) entry which is preliminary data.</text>
</comment>
<feature type="compositionally biased region" description="Low complexity" evidence="1">
    <location>
        <begin position="167"/>
        <end position="176"/>
    </location>
</feature>
<dbReference type="InterPro" id="IPR011992">
    <property type="entry name" value="EF-hand-dom_pair"/>
</dbReference>
<feature type="compositionally biased region" description="Low complexity" evidence="1">
    <location>
        <begin position="68"/>
        <end position="77"/>
    </location>
</feature>
<feature type="compositionally biased region" description="Low complexity" evidence="1">
    <location>
        <begin position="409"/>
        <end position="426"/>
    </location>
</feature>
<dbReference type="EMBL" id="JAGTXO010000006">
    <property type="protein sequence ID" value="KAG8467102.1"/>
    <property type="molecule type" value="Genomic_DNA"/>
</dbReference>
<evidence type="ECO:0000313" key="2">
    <source>
        <dbReference type="EMBL" id="KAG8467102.1"/>
    </source>
</evidence>
<feature type="region of interest" description="Disordered" evidence="1">
    <location>
        <begin position="66"/>
        <end position="195"/>
    </location>
</feature>
<organism evidence="2 3">
    <name type="scientific">Diacronema lutheri</name>
    <name type="common">Unicellular marine alga</name>
    <name type="synonym">Monochrysis lutheri</name>
    <dbReference type="NCBI Taxonomy" id="2081491"/>
    <lineage>
        <taxon>Eukaryota</taxon>
        <taxon>Haptista</taxon>
        <taxon>Haptophyta</taxon>
        <taxon>Pavlovophyceae</taxon>
        <taxon>Pavlovales</taxon>
        <taxon>Pavlovaceae</taxon>
        <taxon>Diacronema</taxon>
    </lineage>
</organism>
<protein>
    <submittedName>
        <fullName evidence="2">Uncharacterized protein</fullName>
    </submittedName>
</protein>
<evidence type="ECO:0000256" key="1">
    <source>
        <dbReference type="SAM" id="MobiDB-lite"/>
    </source>
</evidence>
<keyword evidence="3" id="KW-1185">Reference proteome</keyword>
<gene>
    <name evidence="2" type="ORF">KFE25_000418</name>
</gene>
<name>A0A8J5XRK5_DIALT</name>
<dbReference type="Proteomes" id="UP000751190">
    <property type="component" value="Unassembled WGS sequence"/>
</dbReference>